<proteinExistence type="predicted"/>
<reference evidence="1 2" key="1">
    <citation type="submission" date="2018-07" db="EMBL/GenBank/DDBJ databases">
        <title>A high quality draft genome assembly of the barn swallow (H. rustica rustica).</title>
        <authorList>
            <person name="Formenti G."/>
            <person name="Chiara M."/>
            <person name="Poveda L."/>
            <person name="Francoijs K.-J."/>
            <person name="Bonisoli-Alquati A."/>
            <person name="Canova L."/>
            <person name="Gianfranceschi L."/>
            <person name="Horner D.S."/>
            <person name="Saino N."/>
        </authorList>
    </citation>
    <scope>NUCLEOTIDE SEQUENCE [LARGE SCALE GENOMIC DNA]</scope>
    <source>
        <strain evidence="1">Chelidonia</strain>
        <tissue evidence="1">Blood</tissue>
    </source>
</reference>
<keyword evidence="2" id="KW-1185">Reference proteome</keyword>
<dbReference type="EMBL" id="QRBI01000148">
    <property type="protein sequence ID" value="RMB99575.1"/>
    <property type="molecule type" value="Genomic_DNA"/>
</dbReference>
<evidence type="ECO:0000313" key="1">
    <source>
        <dbReference type="EMBL" id="RMB99575.1"/>
    </source>
</evidence>
<organism evidence="1 2">
    <name type="scientific">Hirundo rustica rustica</name>
    <dbReference type="NCBI Taxonomy" id="333673"/>
    <lineage>
        <taxon>Eukaryota</taxon>
        <taxon>Metazoa</taxon>
        <taxon>Chordata</taxon>
        <taxon>Craniata</taxon>
        <taxon>Vertebrata</taxon>
        <taxon>Euteleostomi</taxon>
        <taxon>Archelosauria</taxon>
        <taxon>Archosauria</taxon>
        <taxon>Dinosauria</taxon>
        <taxon>Saurischia</taxon>
        <taxon>Theropoda</taxon>
        <taxon>Coelurosauria</taxon>
        <taxon>Aves</taxon>
        <taxon>Neognathae</taxon>
        <taxon>Neoaves</taxon>
        <taxon>Telluraves</taxon>
        <taxon>Australaves</taxon>
        <taxon>Passeriformes</taxon>
        <taxon>Sylvioidea</taxon>
        <taxon>Hirundinidae</taxon>
        <taxon>Hirundo</taxon>
    </lineage>
</organism>
<sequence>MEEKLSVSQQSVQPAQKASCVLGCMERREGQQVKGGDCGPLVHFFRAHLHYYICVLGLQQKEDMDLLESVQRRVREMLGGLEHLCYEDGLGRECVSVGFGRDACAQIEAQVRPYDDNIQILFNAVVCS</sequence>
<dbReference type="OrthoDB" id="10607932at2759"/>
<evidence type="ECO:0000313" key="2">
    <source>
        <dbReference type="Proteomes" id="UP000269221"/>
    </source>
</evidence>
<dbReference type="Proteomes" id="UP000269221">
    <property type="component" value="Unassembled WGS sequence"/>
</dbReference>
<accession>A0A3M0JEX0</accession>
<gene>
    <name evidence="1" type="ORF">DUI87_23828</name>
</gene>
<dbReference type="AlphaFoldDB" id="A0A3M0JEX0"/>
<comment type="caution">
    <text evidence="1">The sequence shown here is derived from an EMBL/GenBank/DDBJ whole genome shotgun (WGS) entry which is preliminary data.</text>
</comment>
<protein>
    <submittedName>
        <fullName evidence="1">Uncharacterized protein</fullName>
    </submittedName>
</protein>
<name>A0A3M0JEX0_HIRRU</name>